<proteinExistence type="predicted"/>
<dbReference type="GO" id="GO:0016818">
    <property type="term" value="F:hydrolase activity, acting on acid anhydrides, in phosphorus-containing anhydrides"/>
    <property type="evidence" value="ECO:0007669"/>
    <property type="project" value="InterPro"/>
</dbReference>
<dbReference type="InterPro" id="IPR014905">
    <property type="entry name" value="HIRAN"/>
</dbReference>
<dbReference type="STRING" id="1529.SAMN04487885_10732"/>
<accession>A0A1I2KXR6</accession>
<name>A0A1I2KXR6_9CLOT</name>
<evidence type="ECO:0000313" key="4">
    <source>
        <dbReference type="Proteomes" id="UP000182135"/>
    </source>
</evidence>
<dbReference type="EMBL" id="FOOE01000007">
    <property type="protein sequence ID" value="SFF69957.1"/>
    <property type="molecule type" value="Genomic_DNA"/>
</dbReference>
<dbReference type="Proteomes" id="UP000182135">
    <property type="component" value="Unassembled WGS sequence"/>
</dbReference>
<keyword evidence="2" id="KW-0378">Hydrolase</keyword>
<dbReference type="GO" id="GO:0008270">
    <property type="term" value="F:zinc ion binding"/>
    <property type="evidence" value="ECO:0007669"/>
    <property type="project" value="InterPro"/>
</dbReference>
<dbReference type="GeneID" id="90545666"/>
<evidence type="ECO:0000256" key="1">
    <source>
        <dbReference type="ARBA" id="ARBA00022723"/>
    </source>
</evidence>
<dbReference type="Pfam" id="PF08797">
    <property type="entry name" value="HIRAN"/>
    <property type="match status" value="1"/>
</dbReference>
<organism evidence="3 4">
    <name type="scientific">Clostridium cadaveris</name>
    <dbReference type="NCBI Taxonomy" id="1529"/>
    <lineage>
        <taxon>Bacteria</taxon>
        <taxon>Bacillati</taxon>
        <taxon>Bacillota</taxon>
        <taxon>Clostridia</taxon>
        <taxon>Eubacteriales</taxon>
        <taxon>Clostridiaceae</taxon>
        <taxon>Clostridium</taxon>
    </lineage>
</organism>
<dbReference type="RefSeq" id="WP_051196386.1">
    <property type="nucleotide sequence ID" value="NZ_BAAACD010000007.1"/>
</dbReference>
<keyword evidence="4" id="KW-1185">Reference proteome</keyword>
<protein>
    <submittedName>
        <fullName evidence="3">HIRAN domain-containing protein</fullName>
    </submittedName>
</protein>
<evidence type="ECO:0000256" key="2">
    <source>
        <dbReference type="ARBA" id="ARBA00022801"/>
    </source>
</evidence>
<keyword evidence="1" id="KW-0479">Metal-binding</keyword>
<reference evidence="3 4" key="1">
    <citation type="submission" date="2016-10" db="EMBL/GenBank/DDBJ databases">
        <authorList>
            <person name="de Groot N.N."/>
        </authorList>
    </citation>
    <scope>NUCLEOTIDE SEQUENCE [LARGE SCALE GENOMIC DNA]</scope>
    <source>
        <strain evidence="3 4">NLAE-zl-G419</strain>
    </source>
</reference>
<dbReference type="eggNOG" id="ENOG502Z968">
    <property type="taxonomic scope" value="Bacteria"/>
</dbReference>
<dbReference type="AlphaFoldDB" id="A0A1I2KXR6"/>
<evidence type="ECO:0000313" key="3">
    <source>
        <dbReference type="EMBL" id="SFF69957.1"/>
    </source>
</evidence>
<dbReference type="Gene3D" id="3.30.70.2330">
    <property type="match status" value="1"/>
</dbReference>
<dbReference type="GO" id="GO:0003676">
    <property type="term" value="F:nucleic acid binding"/>
    <property type="evidence" value="ECO:0007669"/>
    <property type="project" value="InterPro"/>
</dbReference>
<sequence>MQEELNCKFIYETLNDFVYRNYDSIYKNQDFENSGKFDVEQFLMGEELPMERKYSLSRELIFCIDNYLECPNEDELVDFLDENKLILYYFTFYEMISAYVNDGFIDRLTLSSIAEQFITKSNEESLIKLGITLLGIVDKEKAKDYGRVLGILSEYTFFVVYSVKNSKDENTFIFDLLKRTYGYGRLICLQNIYPFDDTIKDKILLLGMDNEGLEGISASILSKKVNLSWYLEPCRIKEEYFHKISKVIINILKLEEKSIYTIEDSANFIWLYLKKIDEMGNSLDDMMAIDYLGYALYAEAEDVDRIPKSLKEQMIDKIGEVIVSSKWKPVFRQGLVEGLYDVDFYYNIGELIDETIEFDDLKAFLKRNPLNMAVYYHVGDTGGKEEMKKLLKFAKKTLPFDEINCGSEDLKQDDLTSNNNGDICLMFLLRFLMEYNIEDDELYLSSLSARFNECRKLSLKYLKKRNLVKNKDIQELLKALADTEPNREIRGKILKLIYSDKDKSKDKIEEIINVKNQIITPHIKDISLMTTNVAGMYYRNMDVIEGTLQENDIVLLKRESDNPYDKNAIQIATEKGYVIGYVSKQDNLILKQLLDSGKYLYGIIEDLDLDENYMQIDVVMSYKDVILDIKEIISMINGSDNLKN</sequence>
<gene>
    <name evidence="3" type="ORF">SAMN04487885_10732</name>
</gene>
<dbReference type="OrthoDB" id="1650885at2"/>
<dbReference type="SMART" id="SM00910">
    <property type="entry name" value="HIRAN"/>
    <property type="match status" value="1"/>
</dbReference>